<gene>
    <name evidence="5" type="ORF">CFN78_26655</name>
</gene>
<dbReference type="SUPFAM" id="SSF50494">
    <property type="entry name" value="Trypsin-like serine proteases"/>
    <property type="match status" value="1"/>
</dbReference>
<dbReference type="CDD" id="cd00190">
    <property type="entry name" value="Tryp_SPc"/>
    <property type="match status" value="1"/>
</dbReference>
<keyword evidence="2" id="KW-1015">Disulfide bond</keyword>
<proteinExistence type="inferred from homology"/>
<dbReference type="InterPro" id="IPR043504">
    <property type="entry name" value="Peptidase_S1_PA_chymotrypsin"/>
</dbReference>
<dbReference type="Proteomes" id="UP000242444">
    <property type="component" value="Unassembled WGS sequence"/>
</dbReference>
<dbReference type="InterPro" id="IPR050430">
    <property type="entry name" value="Peptidase_S1"/>
</dbReference>
<reference evidence="5 6" key="1">
    <citation type="submission" date="2017-07" db="EMBL/GenBank/DDBJ databases">
        <title>Amycolatopsis antarcticus sp. nov., isolated from the surface of an Antarcticus brown macroalga.</title>
        <authorList>
            <person name="Wang J."/>
            <person name="Leiva S."/>
            <person name="Huang J."/>
            <person name="Huang Y."/>
        </authorList>
    </citation>
    <scope>NUCLEOTIDE SEQUENCE [LARGE SCALE GENOMIC DNA]</scope>
    <source>
        <strain evidence="5 6">AU-G6</strain>
    </source>
</reference>
<accession>A0A263CYH6</accession>
<dbReference type="PROSITE" id="PS00134">
    <property type="entry name" value="TRYPSIN_HIS"/>
    <property type="match status" value="1"/>
</dbReference>
<organism evidence="5 6">
    <name type="scientific">Amycolatopsis antarctica</name>
    <dbReference type="NCBI Taxonomy" id="1854586"/>
    <lineage>
        <taxon>Bacteria</taxon>
        <taxon>Bacillati</taxon>
        <taxon>Actinomycetota</taxon>
        <taxon>Actinomycetes</taxon>
        <taxon>Pseudonocardiales</taxon>
        <taxon>Pseudonocardiaceae</taxon>
        <taxon>Amycolatopsis</taxon>
    </lineage>
</organism>
<dbReference type="AlphaFoldDB" id="A0A263CYH6"/>
<protein>
    <submittedName>
        <fullName evidence="5">Serine protease</fullName>
    </submittedName>
</protein>
<dbReference type="SMART" id="SM00020">
    <property type="entry name" value="Tryp_SPc"/>
    <property type="match status" value="1"/>
</dbReference>
<feature type="domain" description="Peptidase S1" evidence="4">
    <location>
        <begin position="31"/>
        <end position="252"/>
    </location>
</feature>
<dbReference type="OrthoDB" id="3657335at2"/>
<dbReference type="PANTHER" id="PTHR24276">
    <property type="entry name" value="POLYSERASE-RELATED"/>
    <property type="match status" value="1"/>
</dbReference>
<dbReference type="EMBL" id="NKYE01000023">
    <property type="protein sequence ID" value="OZM70155.1"/>
    <property type="molecule type" value="Genomic_DNA"/>
</dbReference>
<sequence>MGAFALTGAAMVVAGALSPAVAAAEDVTPYVIGGHDATEDYSFMVSLQSDGNPFCGGSLIRPDWVVTAAHCVDGQDPAQISTRIGSREYSGGGSEAGASRIIVHPDYQPGPSGADIALVQLDRAVEQQPISIAAETGGAGTPTRILGWGQHCFDQNCQEPPLVLQELDTKVVADDQCVKFTAGKEICTDSDTPDAQGCFGDSGGPQIKGRPGSWELVGATSRDGDEDPMCATGTGIWTDVTVHAEWIEQNAVS</sequence>
<dbReference type="Pfam" id="PF00089">
    <property type="entry name" value="Trypsin"/>
    <property type="match status" value="1"/>
</dbReference>
<dbReference type="GO" id="GO:0004252">
    <property type="term" value="F:serine-type endopeptidase activity"/>
    <property type="evidence" value="ECO:0007669"/>
    <property type="project" value="InterPro"/>
</dbReference>
<keyword evidence="3" id="KW-0732">Signal</keyword>
<keyword evidence="6" id="KW-1185">Reference proteome</keyword>
<dbReference type="InterPro" id="IPR001254">
    <property type="entry name" value="Trypsin_dom"/>
</dbReference>
<dbReference type="InterPro" id="IPR001314">
    <property type="entry name" value="Peptidase_S1A"/>
</dbReference>
<comment type="caution">
    <text evidence="5">The sequence shown here is derived from an EMBL/GenBank/DDBJ whole genome shotgun (WGS) entry which is preliminary data.</text>
</comment>
<dbReference type="Gene3D" id="2.40.10.10">
    <property type="entry name" value="Trypsin-like serine proteases"/>
    <property type="match status" value="1"/>
</dbReference>
<evidence type="ECO:0000313" key="6">
    <source>
        <dbReference type="Proteomes" id="UP000242444"/>
    </source>
</evidence>
<evidence type="ECO:0000313" key="5">
    <source>
        <dbReference type="EMBL" id="OZM70155.1"/>
    </source>
</evidence>
<dbReference type="PRINTS" id="PR00722">
    <property type="entry name" value="CHYMOTRYPSIN"/>
</dbReference>
<keyword evidence="5" id="KW-0378">Hydrolase</keyword>
<feature type="signal peptide" evidence="3">
    <location>
        <begin position="1"/>
        <end position="24"/>
    </location>
</feature>
<dbReference type="FunFam" id="2.40.10.10:FF:000068">
    <property type="entry name" value="transmembrane protease serine 2"/>
    <property type="match status" value="1"/>
</dbReference>
<dbReference type="PANTHER" id="PTHR24276:SF98">
    <property type="entry name" value="FI18310P1-RELATED"/>
    <property type="match status" value="1"/>
</dbReference>
<dbReference type="InterPro" id="IPR009003">
    <property type="entry name" value="Peptidase_S1_PA"/>
</dbReference>
<dbReference type="GO" id="GO:0006508">
    <property type="term" value="P:proteolysis"/>
    <property type="evidence" value="ECO:0007669"/>
    <property type="project" value="UniProtKB-KW"/>
</dbReference>
<feature type="chain" id="PRO_5038794520" evidence="3">
    <location>
        <begin position="25"/>
        <end position="253"/>
    </location>
</feature>
<dbReference type="InParanoid" id="A0A263CYH6"/>
<dbReference type="InterPro" id="IPR018114">
    <property type="entry name" value="TRYPSIN_HIS"/>
</dbReference>
<evidence type="ECO:0000256" key="1">
    <source>
        <dbReference type="ARBA" id="ARBA00007664"/>
    </source>
</evidence>
<evidence type="ECO:0000256" key="3">
    <source>
        <dbReference type="SAM" id="SignalP"/>
    </source>
</evidence>
<dbReference type="PROSITE" id="PS50240">
    <property type="entry name" value="TRYPSIN_DOM"/>
    <property type="match status" value="1"/>
</dbReference>
<keyword evidence="5" id="KW-0645">Protease</keyword>
<evidence type="ECO:0000259" key="4">
    <source>
        <dbReference type="PROSITE" id="PS50240"/>
    </source>
</evidence>
<evidence type="ECO:0000256" key="2">
    <source>
        <dbReference type="ARBA" id="ARBA00023157"/>
    </source>
</evidence>
<comment type="similarity">
    <text evidence="1">Belongs to the peptidase S1 family.</text>
</comment>
<name>A0A263CYH6_9PSEU</name>